<feature type="compositionally biased region" description="Basic and acidic residues" evidence="1">
    <location>
        <begin position="8"/>
        <end position="30"/>
    </location>
</feature>
<dbReference type="RefSeq" id="WP_163496337.1">
    <property type="nucleotide sequence ID" value="NZ_CP048711.1"/>
</dbReference>
<protein>
    <submittedName>
        <fullName evidence="2">Uncharacterized protein</fullName>
    </submittedName>
</protein>
<reference evidence="2 3" key="1">
    <citation type="submission" date="2020-02" db="EMBL/GenBank/DDBJ databases">
        <title>Genome sequencing for Kineobactrum sp. M2.</title>
        <authorList>
            <person name="Park S.-J."/>
        </authorList>
    </citation>
    <scope>NUCLEOTIDE SEQUENCE [LARGE SCALE GENOMIC DNA]</scope>
    <source>
        <strain evidence="2 3">M2</strain>
    </source>
</reference>
<feature type="region of interest" description="Disordered" evidence="1">
    <location>
        <begin position="57"/>
        <end position="83"/>
    </location>
</feature>
<dbReference type="Proteomes" id="UP000477680">
    <property type="component" value="Chromosome"/>
</dbReference>
<evidence type="ECO:0000313" key="3">
    <source>
        <dbReference type="Proteomes" id="UP000477680"/>
    </source>
</evidence>
<evidence type="ECO:0000313" key="2">
    <source>
        <dbReference type="EMBL" id="QIB66907.1"/>
    </source>
</evidence>
<dbReference type="KEGG" id="kim:G3T16_17435"/>
<gene>
    <name evidence="2" type="ORF">G3T16_17435</name>
</gene>
<name>A0A6C0U7F7_9GAMM</name>
<proteinExistence type="predicted"/>
<dbReference type="AlphaFoldDB" id="A0A6C0U7F7"/>
<organism evidence="2 3">
    <name type="scientific">Kineobactrum salinum</name>
    <dbReference type="NCBI Taxonomy" id="2708301"/>
    <lineage>
        <taxon>Bacteria</taxon>
        <taxon>Pseudomonadati</taxon>
        <taxon>Pseudomonadota</taxon>
        <taxon>Gammaproteobacteria</taxon>
        <taxon>Cellvibrionales</taxon>
        <taxon>Halieaceae</taxon>
        <taxon>Kineobactrum</taxon>
    </lineage>
</organism>
<sequence>MSNDDNDDVSRSGGRDRVEKSGDHAARVKVVRGSDRRRLDRAAYADDVTLLGRRQMAEAREDAAHQRESAAGQREEVVQAREGEARLRERRAVTREEEMNFTR</sequence>
<feature type="region of interest" description="Disordered" evidence="1">
    <location>
        <begin position="1"/>
        <end position="30"/>
    </location>
</feature>
<dbReference type="EMBL" id="CP048711">
    <property type="protein sequence ID" value="QIB66907.1"/>
    <property type="molecule type" value="Genomic_DNA"/>
</dbReference>
<accession>A0A6C0U7F7</accession>
<keyword evidence="3" id="KW-1185">Reference proteome</keyword>
<evidence type="ECO:0000256" key="1">
    <source>
        <dbReference type="SAM" id="MobiDB-lite"/>
    </source>
</evidence>